<dbReference type="EMBL" id="DS760342">
    <property type="protein sequence ID" value="EEC08594.1"/>
    <property type="molecule type" value="Genomic_DNA"/>
</dbReference>
<reference evidence="1 3" key="1">
    <citation type="submission" date="2008-03" db="EMBL/GenBank/DDBJ databases">
        <title>Annotation of Ixodes scapularis.</title>
        <authorList>
            <consortium name="Ixodes scapularis Genome Project Consortium"/>
            <person name="Caler E."/>
            <person name="Hannick L.I."/>
            <person name="Bidwell S."/>
            <person name="Joardar V."/>
            <person name="Thiagarajan M."/>
            <person name="Amedeo P."/>
            <person name="Galinsky K.J."/>
            <person name="Schobel S."/>
            <person name="Inman J."/>
            <person name="Hostetler J."/>
            <person name="Miller J."/>
            <person name="Hammond M."/>
            <person name="Megy K."/>
            <person name="Lawson D."/>
            <person name="Kodira C."/>
            <person name="Sutton G."/>
            <person name="Meyer J."/>
            <person name="Hill C.A."/>
            <person name="Birren B."/>
            <person name="Nene V."/>
            <person name="Collins F."/>
            <person name="Alarcon-Chaidez F."/>
            <person name="Wikel S."/>
            <person name="Strausberg R."/>
        </authorList>
    </citation>
    <scope>NUCLEOTIDE SEQUENCE [LARGE SCALE GENOMIC DNA]</scope>
    <source>
        <strain evidence="3">Wikel</strain>
        <strain evidence="1">Wikel colony</strain>
    </source>
</reference>
<evidence type="ECO:0000313" key="1">
    <source>
        <dbReference type="EMBL" id="EEC08594.1"/>
    </source>
</evidence>
<dbReference type="EMBL" id="ABJB010310948">
    <property type="status" value="NOT_ANNOTATED_CDS"/>
    <property type="molecule type" value="Genomic_DNA"/>
</dbReference>
<evidence type="ECO:0000313" key="2">
    <source>
        <dbReference type="EnsemblMetazoa" id="ISCW006571-PA"/>
    </source>
</evidence>
<dbReference type="InParanoid" id="B7PPS2"/>
<protein>
    <submittedName>
        <fullName evidence="1 2">Uncharacterized protein</fullName>
    </submittedName>
</protein>
<dbReference type="VEuPathDB" id="VectorBase:ISCI006571"/>
<name>B7PPS2_IXOSC</name>
<organism>
    <name type="scientific">Ixodes scapularis</name>
    <name type="common">Black-legged tick</name>
    <name type="synonym">Deer tick</name>
    <dbReference type="NCBI Taxonomy" id="6945"/>
    <lineage>
        <taxon>Eukaryota</taxon>
        <taxon>Metazoa</taxon>
        <taxon>Ecdysozoa</taxon>
        <taxon>Arthropoda</taxon>
        <taxon>Chelicerata</taxon>
        <taxon>Arachnida</taxon>
        <taxon>Acari</taxon>
        <taxon>Parasitiformes</taxon>
        <taxon>Ixodida</taxon>
        <taxon>Ixodoidea</taxon>
        <taxon>Ixodidae</taxon>
        <taxon>Ixodinae</taxon>
        <taxon>Ixodes</taxon>
    </lineage>
</organism>
<dbReference type="AlphaFoldDB" id="B7PPS2"/>
<proteinExistence type="predicted"/>
<keyword evidence="3" id="KW-1185">Reference proteome</keyword>
<reference evidence="2" key="2">
    <citation type="submission" date="2020-05" db="UniProtKB">
        <authorList>
            <consortium name="EnsemblMetazoa"/>
        </authorList>
    </citation>
    <scope>IDENTIFICATION</scope>
    <source>
        <strain evidence="2">wikel</strain>
    </source>
</reference>
<dbReference type="VEuPathDB" id="VectorBase:ISCW006571"/>
<dbReference type="Proteomes" id="UP000001555">
    <property type="component" value="Unassembled WGS sequence"/>
</dbReference>
<dbReference type="EnsemblMetazoa" id="ISCW006571-RA">
    <property type="protein sequence ID" value="ISCW006571-PA"/>
    <property type="gene ID" value="ISCW006571"/>
</dbReference>
<dbReference type="HOGENOM" id="CLU_2529970_0_0_1"/>
<dbReference type="PaxDb" id="6945-B7PPS2"/>
<sequence>MSFVLSHEKITPKRGAYSLLLYSSVTYCIFQVSTTTDEEPRQMPSLDCELGCRNSFLSSLERQEKLFDFVLIWDRLTTCQRNTC</sequence>
<evidence type="ECO:0000313" key="3">
    <source>
        <dbReference type="Proteomes" id="UP000001555"/>
    </source>
</evidence>
<accession>B7PPS2</accession>
<gene>
    <name evidence="1" type="ORF">IscW_ISCW006571</name>
</gene>